<keyword evidence="7" id="KW-0539">Nucleus</keyword>
<dbReference type="InterPro" id="IPR040122">
    <property type="entry name" value="Importin_beta"/>
</dbReference>
<evidence type="ECO:0000313" key="11">
    <source>
        <dbReference type="EMBL" id="KAA0164383.1"/>
    </source>
</evidence>
<evidence type="ECO:0000259" key="9">
    <source>
        <dbReference type="Pfam" id="PF25780"/>
    </source>
</evidence>
<keyword evidence="3" id="KW-0813">Transport</keyword>
<evidence type="ECO:0000313" key="12">
    <source>
        <dbReference type="EMBL" id="KAA0167877.1"/>
    </source>
</evidence>
<dbReference type="EMBL" id="VLTM01000004">
    <property type="protein sequence ID" value="KAA0167877.1"/>
    <property type="molecule type" value="Genomic_DNA"/>
</dbReference>
<protein>
    <recommendedName>
        <fullName evidence="9">IPO4/5-like TPR repeats domain-containing protein</fullName>
    </recommendedName>
</protein>
<gene>
    <name evidence="11" type="ORF">FNF27_07799</name>
    <name evidence="10" type="ORF">FNF28_06289</name>
    <name evidence="12" type="ORF">FNF31_00812</name>
</gene>
<dbReference type="Gene3D" id="1.25.10.10">
    <property type="entry name" value="Leucine-rich Repeat Variant"/>
    <property type="match status" value="1"/>
</dbReference>
<evidence type="ECO:0000256" key="1">
    <source>
        <dbReference type="ARBA" id="ARBA00004123"/>
    </source>
</evidence>
<reference evidence="13 14" key="1">
    <citation type="submission" date="2019-07" db="EMBL/GenBank/DDBJ databases">
        <title>Genomes of Cafeteria roenbergensis.</title>
        <authorList>
            <person name="Fischer M.G."/>
            <person name="Hackl T."/>
            <person name="Roman M."/>
        </authorList>
    </citation>
    <scope>NUCLEOTIDE SEQUENCE [LARGE SCALE GENOMIC DNA]</scope>
    <source>
        <strain evidence="12 15">Cflag</strain>
        <strain evidence="11 13">E4-10P</strain>
        <strain evidence="10 14">RCC970-E3</strain>
    </source>
</reference>
<comment type="caution">
    <text evidence="12">The sequence shown here is derived from an EMBL/GenBank/DDBJ whole genome shotgun (WGS) entry which is preliminary data.</text>
</comment>
<dbReference type="InterPro" id="IPR057672">
    <property type="entry name" value="TPR_IPO4/5"/>
</dbReference>
<evidence type="ECO:0000256" key="8">
    <source>
        <dbReference type="SAM" id="MobiDB-lite"/>
    </source>
</evidence>
<evidence type="ECO:0000256" key="4">
    <source>
        <dbReference type="ARBA" id="ARBA00022490"/>
    </source>
</evidence>
<sequence>MASAPPVGAAELRAAFLSLQVPHTETVRAAEAWIKDFWMRKASPAAFFFLLEHDTDDSVRQMSGVLVRLRIHAYIRKFEPATLAHVKSLLLRRLAEEPERPVRVAICAVAAAVAKTHLATWPELLAFVGERSSSASPQDRETALLLLSAVMESAVSAMLPSLPAAVPIVGRGLCDTDTKVQIQALRASTQALHMIPSNADLDPFKPLVPHLLNVVGSCLAGRHNDLAGDAFEALHDVVTGHMGLLTESMQTLVTMLVQVVGSSAMEVATRDKASLLLMDIISARPVAVTKMGIVPHMLAELLKVTSDLDVDPMEDSRAALLSQDKAAGSGVAAGSATTAATEGSGPALAAMPLGSGYDGGGETNAVSVAARVLEIMALHIPGRTYYPLVFDAVASCLKNPDWRVRYAGLMLVSVSADGLKTAMRDNLEPLVNAVLTPLALSGQDSARPVVYAALYTLGKLGEHVSNFLLKHADTILPPVLACLSDPDLLIQDTAGYAIELLADCEAASSLPAHADALMAAVGGCLVSPHAAIRLRGVMLMGSAAIGIGADFHRFMEPSVRALMPLLSVTDPSQLELRGYATDSMGYIARAVGREAFKPVLARTDLIARLGQNLELADALASGGVGGADGSELGVADTLRQLTFAFFASLAPVLGDECSTFLPSLMPVLKQFLSMARVHYEDREMPLGMGSEANASVRSMGAGFQGENSTPDEFAAEDGEDDGDDHAKTAVMHMEDSDCRSQAMHMLGALLSAVGPPMEPFLSDVISMVANNLLFYDEAVRENAVLSLGFACRCAAKCDAASGDAVTPPPGHPAGTVVSVEPAKLGMGPRASKLAPEAVMTLVERIGKDEEAGTAAAGFHAICTILSDLGPVPMGPHLASFLGVTYDALNERLPSQYPDEQDDDDDQDANGSYAIFDEMYDALGMLARRAGPALWAAGFDRFWPAYVTFANRERSDMDQAGVLGCLSDMAEGLGNAPGWVEAVLRDGLPLIGKGLGSSSAALQRNSLVALGTVLSAVGAPAAGVVPRIMPPVLVMCERKAGCTHHVVDNAAACVCRIMRTHASVADVPQAVRAVVAALPLQEDHAEDTVVWGAVAELAKAGEATTVGLANAIVYAAAVALEASSGSKPNARGLILRAVCNLAATNAAAVTAAIAALPAEIQPRMSARVAAVQGGTDIVAAAAAMPAAGAAAAAAGAAATSP</sequence>
<feature type="compositionally biased region" description="Acidic residues" evidence="8">
    <location>
        <begin position="713"/>
        <end position="723"/>
    </location>
</feature>
<dbReference type="Proteomes" id="UP000324907">
    <property type="component" value="Unassembled WGS sequence"/>
</dbReference>
<evidence type="ECO:0000256" key="3">
    <source>
        <dbReference type="ARBA" id="ARBA00022448"/>
    </source>
</evidence>
<proteinExistence type="predicted"/>
<feature type="region of interest" description="Disordered" evidence="8">
    <location>
        <begin position="702"/>
        <end position="723"/>
    </location>
</feature>
<name>A0A5A8DTB7_CAFRO</name>
<dbReference type="InterPro" id="IPR011989">
    <property type="entry name" value="ARM-like"/>
</dbReference>
<evidence type="ECO:0000256" key="7">
    <source>
        <dbReference type="ARBA" id="ARBA00023242"/>
    </source>
</evidence>
<evidence type="ECO:0000313" key="14">
    <source>
        <dbReference type="Proteomes" id="UP000324907"/>
    </source>
</evidence>
<evidence type="ECO:0000313" key="15">
    <source>
        <dbReference type="Proteomes" id="UP000325113"/>
    </source>
</evidence>
<dbReference type="PANTHER" id="PTHR10527">
    <property type="entry name" value="IMPORTIN BETA"/>
    <property type="match status" value="1"/>
</dbReference>
<evidence type="ECO:0000313" key="13">
    <source>
        <dbReference type="Proteomes" id="UP000322899"/>
    </source>
</evidence>
<keyword evidence="6" id="KW-0653">Protein transport</keyword>
<dbReference type="AlphaFoldDB" id="A0A5A8DTB7"/>
<keyword evidence="4" id="KW-0963">Cytoplasm</keyword>
<dbReference type="EMBL" id="VLTO01000102">
    <property type="protein sequence ID" value="KAA0164383.1"/>
    <property type="molecule type" value="Genomic_DNA"/>
</dbReference>
<dbReference type="Proteomes" id="UP000322899">
    <property type="component" value="Unassembled WGS sequence"/>
</dbReference>
<dbReference type="Pfam" id="PF25780">
    <property type="entry name" value="TPR_IPO5"/>
    <property type="match status" value="1"/>
</dbReference>
<dbReference type="EMBL" id="VLTL01000152">
    <property type="protein sequence ID" value="KAA0158313.1"/>
    <property type="molecule type" value="Genomic_DNA"/>
</dbReference>
<dbReference type="GO" id="GO:0005737">
    <property type="term" value="C:cytoplasm"/>
    <property type="evidence" value="ECO:0007669"/>
    <property type="project" value="UniProtKB-SubCell"/>
</dbReference>
<dbReference type="InterPro" id="IPR016024">
    <property type="entry name" value="ARM-type_fold"/>
</dbReference>
<accession>A0A5A8DTB7</accession>
<dbReference type="OrthoDB" id="7862313at2759"/>
<evidence type="ECO:0000256" key="2">
    <source>
        <dbReference type="ARBA" id="ARBA00004496"/>
    </source>
</evidence>
<evidence type="ECO:0000256" key="5">
    <source>
        <dbReference type="ARBA" id="ARBA00022737"/>
    </source>
</evidence>
<comment type="subcellular location">
    <subcellularLocation>
        <location evidence="2">Cytoplasm</location>
    </subcellularLocation>
    <subcellularLocation>
        <location evidence="1">Nucleus</location>
    </subcellularLocation>
</comment>
<feature type="domain" description="IPO4/5-like TPR repeats" evidence="9">
    <location>
        <begin position="100"/>
        <end position="255"/>
    </location>
</feature>
<dbReference type="SUPFAM" id="SSF48371">
    <property type="entry name" value="ARM repeat"/>
    <property type="match status" value="2"/>
</dbReference>
<keyword evidence="5" id="KW-0677">Repeat</keyword>
<evidence type="ECO:0000256" key="6">
    <source>
        <dbReference type="ARBA" id="ARBA00022927"/>
    </source>
</evidence>
<dbReference type="GO" id="GO:0006606">
    <property type="term" value="P:protein import into nucleus"/>
    <property type="evidence" value="ECO:0007669"/>
    <property type="project" value="InterPro"/>
</dbReference>
<dbReference type="Proteomes" id="UP000325113">
    <property type="component" value="Unassembled WGS sequence"/>
</dbReference>
<evidence type="ECO:0000313" key="10">
    <source>
        <dbReference type="EMBL" id="KAA0158313.1"/>
    </source>
</evidence>
<organism evidence="12 15">
    <name type="scientific">Cafeteria roenbergensis</name>
    <name type="common">Marine flagellate</name>
    <dbReference type="NCBI Taxonomy" id="33653"/>
    <lineage>
        <taxon>Eukaryota</taxon>
        <taxon>Sar</taxon>
        <taxon>Stramenopiles</taxon>
        <taxon>Bigyra</taxon>
        <taxon>Opalozoa</taxon>
        <taxon>Bicosoecida</taxon>
        <taxon>Cafeteriaceae</taxon>
        <taxon>Cafeteria</taxon>
    </lineage>
</organism>